<keyword evidence="3" id="KW-1185">Reference proteome</keyword>
<reference evidence="3" key="1">
    <citation type="submission" date="2024-06" db="EMBL/GenBank/DDBJ databases">
        <title>Draft Genome Sequences of Epichloe bromicola Strains Isolated from Elymus ciliaris.</title>
        <authorList>
            <consortium name="Epichloe bromicola genome sequencing consortium"/>
            <person name="Miura A."/>
            <person name="Imano S."/>
            <person name="Ashida A."/>
            <person name="Sato I."/>
            <person name="Chiba S."/>
            <person name="Tanaka A."/>
            <person name="Camagna M."/>
            <person name="Takemoto D."/>
        </authorList>
    </citation>
    <scope>NUCLEOTIDE SEQUENCE [LARGE SCALE GENOMIC DNA]</scope>
    <source>
        <strain evidence="3">DP</strain>
    </source>
</reference>
<proteinExistence type="predicted"/>
<evidence type="ECO:0000313" key="3">
    <source>
        <dbReference type="Proteomes" id="UP001562357"/>
    </source>
</evidence>
<feature type="compositionally biased region" description="Basic and acidic residues" evidence="1">
    <location>
        <begin position="38"/>
        <end position="48"/>
    </location>
</feature>
<evidence type="ECO:0000313" key="2">
    <source>
        <dbReference type="EMBL" id="GAB0134141.1"/>
    </source>
</evidence>
<evidence type="ECO:0000256" key="1">
    <source>
        <dbReference type="SAM" id="MobiDB-lite"/>
    </source>
</evidence>
<dbReference type="EMBL" id="BAAFGZ010000068">
    <property type="protein sequence ID" value="GAB0134141.1"/>
    <property type="molecule type" value="Genomic_DNA"/>
</dbReference>
<sequence length="452" mass="49769">MPVNTQKCLDVAVDHRIQRLLRPVPVPETSGQPSAHVSRIESRGRELKRPRDEIEVTAQLAGPAVTGGIAITLQQPRRKHPFGEGIDRVIEDCETLRAVADVFAVASCGSLNIKDHIAVVDLLPFVPERIGGMSHASLRSSVQPSVQAICDKQPGVLVCAGQIWTDQTGYEKGDEGELESIGVGETFGRQGNRELPVVAHIRHGNKGLIAIRRVNGFHPSHAMNYYPHVSALRQLLILVGAEACGRVRDDWENEDWMDELRKNAKAKKRFEESSTGPKTLQERYSKSLLPVRKKLEILLSTSEATTGGSNAWYKKLLDSALSENCNNASLALGEMIGLERKAWQKPAADTLDLANRLLPLCKSSSNAKLRKVVHQVFSTVKDRVTVEESNDGGHHTFVDVCAVRDDFLTLAVEIESLLLNLLQEQKEEQAKSADVLSGLLKDMKLNASTVIR</sequence>
<dbReference type="Proteomes" id="UP001562357">
    <property type="component" value="Unassembled WGS sequence"/>
</dbReference>
<name>A0ABQ0CL50_9HYPO</name>
<protein>
    <submittedName>
        <fullName evidence="2">Uncharacterized protein</fullName>
    </submittedName>
</protein>
<comment type="caution">
    <text evidence="2">The sequence shown here is derived from an EMBL/GenBank/DDBJ whole genome shotgun (WGS) entry which is preliminary data.</text>
</comment>
<gene>
    <name evidence="2" type="primary">g2524</name>
    <name evidence="2" type="ORF">EsDP_00002524</name>
</gene>
<accession>A0ABQ0CL50</accession>
<feature type="region of interest" description="Disordered" evidence="1">
    <location>
        <begin position="25"/>
        <end position="48"/>
    </location>
</feature>
<organism evidence="2 3">
    <name type="scientific">Epichloe bromicola</name>
    <dbReference type="NCBI Taxonomy" id="79588"/>
    <lineage>
        <taxon>Eukaryota</taxon>
        <taxon>Fungi</taxon>
        <taxon>Dikarya</taxon>
        <taxon>Ascomycota</taxon>
        <taxon>Pezizomycotina</taxon>
        <taxon>Sordariomycetes</taxon>
        <taxon>Hypocreomycetidae</taxon>
        <taxon>Hypocreales</taxon>
        <taxon>Clavicipitaceae</taxon>
        <taxon>Epichloe</taxon>
    </lineage>
</organism>